<reference evidence="1" key="1">
    <citation type="submission" date="2020-06" db="EMBL/GenBank/DDBJ databases">
        <authorList>
            <consortium name="Plant Systems Biology data submission"/>
        </authorList>
    </citation>
    <scope>NUCLEOTIDE SEQUENCE</scope>
    <source>
        <strain evidence="1">D6</strain>
    </source>
</reference>
<gene>
    <name evidence="1" type="ORF">SEMRO_111_G055150.1</name>
</gene>
<dbReference type="OrthoDB" id="192440at2759"/>
<dbReference type="AlphaFoldDB" id="A0A9N8DEX1"/>
<name>A0A9N8DEX1_9STRA</name>
<organism evidence="1 2">
    <name type="scientific">Seminavis robusta</name>
    <dbReference type="NCBI Taxonomy" id="568900"/>
    <lineage>
        <taxon>Eukaryota</taxon>
        <taxon>Sar</taxon>
        <taxon>Stramenopiles</taxon>
        <taxon>Ochrophyta</taxon>
        <taxon>Bacillariophyta</taxon>
        <taxon>Bacillariophyceae</taxon>
        <taxon>Bacillariophycidae</taxon>
        <taxon>Naviculales</taxon>
        <taxon>Naviculaceae</taxon>
        <taxon>Seminavis</taxon>
    </lineage>
</organism>
<evidence type="ECO:0000313" key="1">
    <source>
        <dbReference type="EMBL" id="CAB9501517.1"/>
    </source>
</evidence>
<evidence type="ECO:0000313" key="2">
    <source>
        <dbReference type="Proteomes" id="UP001153069"/>
    </source>
</evidence>
<proteinExistence type="predicted"/>
<dbReference type="Proteomes" id="UP001153069">
    <property type="component" value="Unassembled WGS sequence"/>
</dbReference>
<keyword evidence="2" id="KW-1185">Reference proteome</keyword>
<dbReference type="EMBL" id="CAICTM010000110">
    <property type="protein sequence ID" value="CAB9501517.1"/>
    <property type="molecule type" value="Genomic_DNA"/>
</dbReference>
<protein>
    <submittedName>
        <fullName evidence="1">Uncharacterized protein</fullName>
    </submittedName>
</protein>
<comment type="caution">
    <text evidence="1">The sequence shown here is derived from an EMBL/GenBank/DDBJ whole genome shotgun (WGS) entry which is preliminary data.</text>
</comment>
<accession>A0A9N8DEX1</accession>
<sequence>MFENVASISTLTWYKGDVEVIRPIPGWEDALRGEMERDLSRDTPYEELANKVLKPYVVGRGIDLLKDPSKPFVKITLIPDQTRPKERFALLVSLAHCVGDGHTFYTLHNMLDSTRPVIALVPNRKAHVLDDIAKVLGGPLYASSLSNPPVGFIFRFFKGMFVSSVFGPKTEVRLFWIDENWIQQEKELAQKDITEGYVSTNDVVTARFFECTQVDEGIMAINFRGKIDNCLDVDAGNYFNYLVCRPSDYSSAHIRRSVQKTQNNTPLKPQSKPLTSWEHLTSRSFYGATSNWSTFCMPVSLPNCEEELHVPVLPTDSISCPASFVTGLFLFRPGASKRVAAMFAGHPRALEAVKASGMMGEDVYSCDKHSL</sequence>